<dbReference type="GO" id="GO:0003677">
    <property type="term" value="F:DNA binding"/>
    <property type="evidence" value="ECO:0007669"/>
    <property type="project" value="UniProtKB-KW"/>
</dbReference>
<dbReference type="InterPro" id="IPR049331">
    <property type="entry name" value="Top1B_N_bact"/>
</dbReference>
<comment type="caution">
    <text evidence="9">The sequence shown here is derived from an EMBL/GenBank/DDBJ whole genome shotgun (WGS) entry which is preliminary data.</text>
</comment>
<dbReference type="GO" id="GO:0006265">
    <property type="term" value="P:DNA topological change"/>
    <property type="evidence" value="ECO:0007669"/>
    <property type="project" value="InterPro"/>
</dbReference>
<keyword evidence="5" id="KW-0238">DNA-binding</keyword>
<dbReference type="EMBL" id="SMSI01000002">
    <property type="protein sequence ID" value="TDH35748.1"/>
    <property type="molecule type" value="Genomic_DNA"/>
</dbReference>
<dbReference type="InterPro" id="IPR014711">
    <property type="entry name" value="TopoI_cat_a-hlx-sub_euk"/>
</dbReference>
<evidence type="ECO:0000256" key="3">
    <source>
        <dbReference type="ARBA" id="ARBA00012891"/>
    </source>
</evidence>
<keyword evidence="6 9" id="KW-0413">Isomerase</keyword>
<dbReference type="AlphaFoldDB" id="A0A4R5PKC8"/>
<sequence length="336" mass="38260">MPDDIDLRYSSDCEPGISRRRRGRGFSYHLPDGKILRDKAERERINALAVPPAYRDVWICGDRIGHLQATGLDDRGRKQYRYHEAWAEQRSRLKFGQLRQFGEALPRIRRKMRSDLKKGLPNEEAILAAMVMLVDRVHLRVGNRVYAKENKTFGVTSLLKRHVRTEGGDTVNLRFKAKGGEVQDYELESTALHDILEEISDLPGRDLFSWHDEDGSLRRLSSQRLNAYLAEIGGVGVTAKTFRTWAGSVAGFAEALSALRREEPVRVKAICEAAAEKLHNTPAVCRTSYVHPDVLEIAADEARAEIALRAFETRRNTRGLNRAEERFLQYLEFCEG</sequence>
<dbReference type="SUPFAM" id="SSF55869">
    <property type="entry name" value="DNA topoisomerase I domain"/>
    <property type="match status" value="1"/>
</dbReference>
<keyword evidence="4" id="KW-0799">Topoisomerase</keyword>
<reference evidence="9 10" key="1">
    <citation type="journal article" date="2013" name="Int. J. Syst. Evol. Microbiol.">
        <title>Hoeflea suaedae sp. nov., an endophytic bacterium isolated from the root of the halophyte Suaeda maritima.</title>
        <authorList>
            <person name="Chung E.J."/>
            <person name="Park J.A."/>
            <person name="Pramanik P."/>
            <person name="Bibi F."/>
            <person name="Jeon C.O."/>
            <person name="Chung Y.R."/>
        </authorList>
    </citation>
    <scope>NUCLEOTIDE SEQUENCE [LARGE SCALE GENOMIC DNA]</scope>
    <source>
        <strain evidence="9 10">YC6898</strain>
    </source>
</reference>
<evidence type="ECO:0000256" key="1">
    <source>
        <dbReference type="ARBA" id="ARBA00000213"/>
    </source>
</evidence>
<protein>
    <recommendedName>
        <fullName evidence="3">DNA topoisomerase</fullName>
        <ecNumber evidence="3">5.6.2.1</ecNumber>
    </recommendedName>
</protein>
<dbReference type="InterPro" id="IPR011010">
    <property type="entry name" value="DNA_brk_join_enz"/>
</dbReference>
<dbReference type="RefSeq" id="WP_133284448.1">
    <property type="nucleotide sequence ID" value="NZ_SMSI01000002.1"/>
</dbReference>
<organism evidence="9 10">
    <name type="scientific">Pseudohoeflea suaedae</name>
    <dbReference type="NCBI Taxonomy" id="877384"/>
    <lineage>
        <taxon>Bacteria</taxon>
        <taxon>Pseudomonadati</taxon>
        <taxon>Pseudomonadota</taxon>
        <taxon>Alphaproteobacteria</taxon>
        <taxon>Hyphomicrobiales</taxon>
        <taxon>Rhizobiaceae</taxon>
        <taxon>Pseudohoeflea</taxon>
    </lineage>
</organism>
<keyword evidence="10" id="KW-1185">Reference proteome</keyword>
<dbReference type="SUPFAM" id="SSF56349">
    <property type="entry name" value="DNA breaking-rejoining enzymes"/>
    <property type="match status" value="1"/>
</dbReference>
<dbReference type="Gene3D" id="1.10.132.120">
    <property type="match status" value="1"/>
</dbReference>
<feature type="domain" description="DNA topoisomerase I catalytic core eukaryotic-type" evidence="7">
    <location>
        <begin position="88"/>
        <end position="265"/>
    </location>
</feature>
<name>A0A4R5PKC8_9HYPH</name>
<dbReference type="Gene3D" id="3.30.66.10">
    <property type="entry name" value="DNA topoisomerase I domain"/>
    <property type="match status" value="1"/>
</dbReference>
<evidence type="ECO:0000256" key="6">
    <source>
        <dbReference type="ARBA" id="ARBA00023235"/>
    </source>
</evidence>
<dbReference type="InterPro" id="IPR001631">
    <property type="entry name" value="TopoI"/>
</dbReference>
<evidence type="ECO:0000313" key="10">
    <source>
        <dbReference type="Proteomes" id="UP000295131"/>
    </source>
</evidence>
<gene>
    <name evidence="9" type="ORF">E2A64_10465</name>
</gene>
<dbReference type="PRINTS" id="PR00416">
    <property type="entry name" value="EUTPISMRASEI"/>
</dbReference>
<evidence type="ECO:0000256" key="5">
    <source>
        <dbReference type="ARBA" id="ARBA00023125"/>
    </source>
</evidence>
<evidence type="ECO:0000256" key="4">
    <source>
        <dbReference type="ARBA" id="ARBA00023029"/>
    </source>
</evidence>
<proteinExistence type="inferred from homology"/>
<dbReference type="EC" id="5.6.2.1" evidence="3"/>
<dbReference type="InterPro" id="IPR035447">
    <property type="entry name" value="DNA_topo_I_N_sf"/>
</dbReference>
<accession>A0A4R5PKC8</accession>
<dbReference type="InterPro" id="IPR013500">
    <property type="entry name" value="TopoI_cat_euk"/>
</dbReference>
<dbReference type="PROSITE" id="PS52038">
    <property type="entry name" value="TOPO_IB_2"/>
    <property type="match status" value="1"/>
</dbReference>
<dbReference type="Proteomes" id="UP000295131">
    <property type="component" value="Unassembled WGS sequence"/>
</dbReference>
<evidence type="ECO:0000259" key="7">
    <source>
        <dbReference type="Pfam" id="PF01028"/>
    </source>
</evidence>
<comment type="catalytic activity">
    <reaction evidence="1">
        <text>ATP-independent breakage of single-stranded DNA, followed by passage and rejoining.</text>
        <dbReference type="EC" id="5.6.2.1"/>
    </reaction>
</comment>
<evidence type="ECO:0000313" key="9">
    <source>
        <dbReference type="EMBL" id="TDH35748.1"/>
    </source>
</evidence>
<dbReference type="Gene3D" id="3.90.15.10">
    <property type="entry name" value="Topoisomerase I, Chain A, domain 3"/>
    <property type="match status" value="1"/>
</dbReference>
<comment type="similarity">
    <text evidence="2">Belongs to the type IB topoisomerase family.</text>
</comment>
<evidence type="ECO:0000259" key="8">
    <source>
        <dbReference type="Pfam" id="PF21338"/>
    </source>
</evidence>
<dbReference type="GO" id="GO:0003917">
    <property type="term" value="F:DNA topoisomerase type I (single strand cut, ATP-independent) activity"/>
    <property type="evidence" value="ECO:0007669"/>
    <property type="project" value="UniProtKB-EC"/>
</dbReference>
<dbReference type="OrthoDB" id="9778962at2"/>
<dbReference type="Pfam" id="PF01028">
    <property type="entry name" value="Topoisom_I"/>
    <property type="match status" value="1"/>
</dbReference>
<dbReference type="Pfam" id="PF21338">
    <property type="entry name" value="Top1B_N_bact"/>
    <property type="match status" value="1"/>
</dbReference>
<feature type="domain" description="DNA topoisomerase IB N-terminal" evidence="8">
    <location>
        <begin position="25"/>
        <end position="73"/>
    </location>
</feature>
<evidence type="ECO:0000256" key="2">
    <source>
        <dbReference type="ARBA" id="ARBA00006645"/>
    </source>
</evidence>